<dbReference type="GO" id="GO:0008270">
    <property type="term" value="F:zinc ion binding"/>
    <property type="evidence" value="ECO:0007669"/>
    <property type="project" value="InterPro"/>
</dbReference>
<dbReference type="EMBL" id="ML743556">
    <property type="protein sequence ID" value="KAE8141768.1"/>
    <property type="molecule type" value="Genomic_DNA"/>
</dbReference>
<dbReference type="InterPro" id="IPR036864">
    <property type="entry name" value="Zn2-C6_fun-type_DNA-bd_sf"/>
</dbReference>
<gene>
    <name evidence="6" type="ORF">BDV38DRAFT_278550</name>
</gene>
<name>A0A5N6T637_ASPPS</name>
<keyword evidence="3" id="KW-0804">Transcription</keyword>
<accession>A0A5N6T637</accession>
<dbReference type="CDD" id="cd00067">
    <property type="entry name" value="GAL4"/>
    <property type="match status" value="1"/>
</dbReference>
<evidence type="ECO:0000256" key="4">
    <source>
        <dbReference type="ARBA" id="ARBA00023242"/>
    </source>
</evidence>
<organism evidence="6 7">
    <name type="scientific">Aspergillus pseudotamarii</name>
    <dbReference type="NCBI Taxonomy" id="132259"/>
    <lineage>
        <taxon>Eukaryota</taxon>
        <taxon>Fungi</taxon>
        <taxon>Dikarya</taxon>
        <taxon>Ascomycota</taxon>
        <taxon>Pezizomycotina</taxon>
        <taxon>Eurotiomycetes</taxon>
        <taxon>Eurotiomycetidae</taxon>
        <taxon>Eurotiales</taxon>
        <taxon>Aspergillaceae</taxon>
        <taxon>Aspergillus</taxon>
        <taxon>Aspergillus subgen. Circumdati</taxon>
    </lineage>
</organism>
<evidence type="ECO:0000313" key="6">
    <source>
        <dbReference type="EMBL" id="KAE8141768.1"/>
    </source>
</evidence>
<evidence type="ECO:0000256" key="2">
    <source>
        <dbReference type="ARBA" id="ARBA00023125"/>
    </source>
</evidence>
<dbReference type="SUPFAM" id="SSF57701">
    <property type="entry name" value="Zn2/Cys6 DNA-binding domain"/>
    <property type="match status" value="1"/>
</dbReference>
<sequence length="612" mass="67173">MPPSKPTPGKQKRVRTGCWTCRRRRRKCDERKPRCENCEAKGFSCRYGADLTFVSVPNPRAQSPKGPATKALNYNTIQFIDDHPTTSGITSNGGPFVNGLGTSTGAVPAASATQSSIIDQPVEQATADRAETDELNRSAYLSGLGADISRESTFSDSSTASLLRNSPGTVAKGRGLAYVSGNCSSSSHGPITSNPAHSISTSGPDEIALLRYFRYHLAPWIDIGDPECGFEIQAFLLAKTERPLLAAIMALALIHSSLQRNSDAIDVNATLQEEAERGLAHADDPVKAMGQALLMLHDFFFSRPRQWREFLRAHTRGLSGLDFADTPQGLLNQPWWLLHSRIGTLSQFHQPAYKSDKADICTEDLAAGIISAKAPLMSYRSQLLSDGPFPLVPQQRPAKWVFLRVLLLLADTLSLLFSPADTLSPSSERGGQLAVHALLQTDFTSQWVSLWSNCQEWYHNRHVEMRPILDIRGVEADEINSGTCSSFPILIYTSPLALLANTIYHISSFLLLIHKPRLLKTIAGPRRFTSRIWHAQAIAGIATNNEFKEQWDPILIASLLTVAPEMTHTSQQSTLLNLLGSITTATGIKLDSEIDGLRSSWDISQYNEDAVN</sequence>
<dbReference type="RefSeq" id="XP_031917831.1">
    <property type="nucleotide sequence ID" value="XM_032058755.1"/>
</dbReference>
<proteinExistence type="predicted"/>
<dbReference type="PANTHER" id="PTHR37534">
    <property type="entry name" value="TRANSCRIPTIONAL ACTIVATOR PROTEIN UGA3"/>
    <property type="match status" value="1"/>
</dbReference>
<reference evidence="6 7" key="1">
    <citation type="submission" date="2019-04" db="EMBL/GenBank/DDBJ databases">
        <title>Friends and foes A comparative genomics study of 23 Aspergillus species from section Flavi.</title>
        <authorList>
            <consortium name="DOE Joint Genome Institute"/>
            <person name="Kjaerbolling I."/>
            <person name="Vesth T."/>
            <person name="Frisvad J.C."/>
            <person name="Nybo J.L."/>
            <person name="Theobald S."/>
            <person name="Kildgaard S."/>
            <person name="Isbrandt T."/>
            <person name="Kuo A."/>
            <person name="Sato A."/>
            <person name="Lyhne E.K."/>
            <person name="Kogle M.E."/>
            <person name="Wiebenga A."/>
            <person name="Kun R.S."/>
            <person name="Lubbers R.J."/>
            <person name="Makela M.R."/>
            <person name="Barry K."/>
            <person name="Chovatia M."/>
            <person name="Clum A."/>
            <person name="Daum C."/>
            <person name="Haridas S."/>
            <person name="He G."/>
            <person name="LaButti K."/>
            <person name="Lipzen A."/>
            <person name="Mondo S."/>
            <person name="Riley R."/>
            <person name="Salamov A."/>
            <person name="Simmons B.A."/>
            <person name="Magnuson J.K."/>
            <person name="Henrissat B."/>
            <person name="Mortensen U.H."/>
            <person name="Larsen T.O."/>
            <person name="Devries R.P."/>
            <person name="Grigoriev I.V."/>
            <person name="Machida M."/>
            <person name="Baker S.E."/>
            <person name="Andersen M.R."/>
        </authorList>
    </citation>
    <scope>NUCLEOTIDE SEQUENCE [LARGE SCALE GENOMIC DNA]</scope>
    <source>
        <strain evidence="6 7">CBS 117625</strain>
    </source>
</reference>
<dbReference type="AlphaFoldDB" id="A0A5N6T637"/>
<dbReference type="SMART" id="SM00066">
    <property type="entry name" value="GAL4"/>
    <property type="match status" value="1"/>
</dbReference>
<dbReference type="GO" id="GO:0045944">
    <property type="term" value="P:positive regulation of transcription by RNA polymerase II"/>
    <property type="evidence" value="ECO:0007669"/>
    <property type="project" value="TreeGrafter"/>
</dbReference>
<protein>
    <recommendedName>
        <fullName evidence="5">Zn(2)-C6 fungal-type domain-containing protein</fullName>
    </recommendedName>
</protein>
<dbReference type="GeneID" id="43642965"/>
<dbReference type="Gene3D" id="4.10.240.10">
    <property type="entry name" value="Zn(2)-C6 fungal-type DNA-binding domain"/>
    <property type="match status" value="1"/>
</dbReference>
<dbReference type="GO" id="GO:0005634">
    <property type="term" value="C:nucleus"/>
    <property type="evidence" value="ECO:0007669"/>
    <property type="project" value="TreeGrafter"/>
</dbReference>
<keyword evidence="7" id="KW-1185">Reference proteome</keyword>
<dbReference type="GO" id="GO:0000976">
    <property type="term" value="F:transcription cis-regulatory region binding"/>
    <property type="evidence" value="ECO:0007669"/>
    <property type="project" value="TreeGrafter"/>
</dbReference>
<feature type="domain" description="Zn(2)-C6 fungal-type" evidence="5">
    <location>
        <begin position="17"/>
        <end position="47"/>
    </location>
</feature>
<keyword evidence="2" id="KW-0238">DNA-binding</keyword>
<dbReference type="Pfam" id="PF00172">
    <property type="entry name" value="Zn_clus"/>
    <property type="match status" value="1"/>
</dbReference>
<evidence type="ECO:0000256" key="3">
    <source>
        <dbReference type="ARBA" id="ARBA00023163"/>
    </source>
</evidence>
<dbReference type="InterPro" id="IPR001138">
    <property type="entry name" value="Zn2Cys6_DnaBD"/>
</dbReference>
<dbReference type="PROSITE" id="PS50048">
    <property type="entry name" value="ZN2_CY6_FUNGAL_2"/>
    <property type="match status" value="1"/>
</dbReference>
<dbReference type="PANTHER" id="PTHR37534:SF4">
    <property type="entry name" value="ZN(II)2CYS6 TRANSCRIPTION FACTOR (EUROFUNG)"/>
    <property type="match status" value="1"/>
</dbReference>
<evidence type="ECO:0000259" key="5">
    <source>
        <dbReference type="PROSITE" id="PS50048"/>
    </source>
</evidence>
<dbReference type="Proteomes" id="UP000325672">
    <property type="component" value="Unassembled WGS sequence"/>
</dbReference>
<evidence type="ECO:0000256" key="1">
    <source>
        <dbReference type="ARBA" id="ARBA00023015"/>
    </source>
</evidence>
<dbReference type="GO" id="GO:0000981">
    <property type="term" value="F:DNA-binding transcription factor activity, RNA polymerase II-specific"/>
    <property type="evidence" value="ECO:0007669"/>
    <property type="project" value="InterPro"/>
</dbReference>
<keyword evidence="1" id="KW-0805">Transcription regulation</keyword>
<keyword evidence="4" id="KW-0539">Nucleus</keyword>
<evidence type="ECO:0000313" key="7">
    <source>
        <dbReference type="Proteomes" id="UP000325672"/>
    </source>
</evidence>
<dbReference type="OrthoDB" id="5419315at2759"/>
<dbReference type="PROSITE" id="PS00463">
    <property type="entry name" value="ZN2_CY6_FUNGAL_1"/>
    <property type="match status" value="1"/>
</dbReference>